<evidence type="ECO:0000313" key="2">
    <source>
        <dbReference type="Proteomes" id="UP000024635"/>
    </source>
</evidence>
<reference evidence="2" key="1">
    <citation type="journal article" date="2015" name="Nat. Genet.">
        <title>The genome and transcriptome of the zoonotic hookworm Ancylostoma ceylanicum identify infection-specific gene families.</title>
        <authorList>
            <person name="Schwarz E.M."/>
            <person name="Hu Y."/>
            <person name="Antoshechkin I."/>
            <person name="Miller M.M."/>
            <person name="Sternberg P.W."/>
            <person name="Aroian R.V."/>
        </authorList>
    </citation>
    <scope>NUCLEOTIDE SEQUENCE</scope>
    <source>
        <strain evidence="2">HY135</strain>
    </source>
</reference>
<evidence type="ECO:0000313" key="1">
    <source>
        <dbReference type="EMBL" id="EYC02170.1"/>
    </source>
</evidence>
<proteinExistence type="predicted"/>
<name>A0A016THL2_9BILA</name>
<sequence length="70" mass="8382">MLRWMCGITQLDRICNQDIRQRFGVVAIADKLREESGQREDRNNDACHRPCVPRRLLTYNRSIIHLLFLR</sequence>
<dbReference type="EMBL" id="JARK01001437">
    <property type="protein sequence ID" value="EYC02170.1"/>
    <property type="molecule type" value="Genomic_DNA"/>
</dbReference>
<gene>
    <name evidence="1" type="primary">Acey_s0101.g3343</name>
    <name evidence="1" type="ORF">Y032_0101g3343</name>
</gene>
<accession>A0A016THL2</accession>
<organism evidence="1 2">
    <name type="scientific">Ancylostoma ceylanicum</name>
    <dbReference type="NCBI Taxonomy" id="53326"/>
    <lineage>
        <taxon>Eukaryota</taxon>
        <taxon>Metazoa</taxon>
        <taxon>Ecdysozoa</taxon>
        <taxon>Nematoda</taxon>
        <taxon>Chromadorea</taxon>
        <taxon>Rhabditida</taxon>
        <taxon>Rhabditina</taxon>
        <taxon>Rhabditomorpha</taxon>
        <taxon>Strongyloidea</taxon>
        <taxon>Ancylostomatidae</taxon>
        <taxon>Ancylostomatinae</taxon>
        <taxon>Ancylostoma</taxon>
    </lineage>
</organism>
<dbReference type="AlphaFoldDB" id="A0A016THL2"/>
<comment type="caution">
    <text evidence="1">The sequence shown here is derived from an EMBL/GenBank/DDBJ whole genome shotgun (WGS) entry which is preliminary data.</text>
</comment>
<dbReference type="Proteomes" id="UP000024635">
    <property type="component" value="Unassembled WGS sequence"/>
</dbReference>
<dbReference type="OrthoDB" id="5848222at2759"/>
<keyword evidence="2" id="KW-1185">Reference proteome</keyword>
<protein>
    <submittedName>
        <fullName evidence="1">Uncharacterized protein</fullName>
    </submittedName>
</protein>